<protein>
    <submittedName>
        <fullName evidence="2">Uncharacterized protein</fullName>
    </submittedName>
</protein>
<keyword evidence="1" id="KW-1185">Reference proteome</keyword>
<dbReference type="Proteomes" id="UP000887565">
    <property type="component" value="Unplaced"/>
</dbReference>
<reference evidence="2" key="1">
    <citation type="submission" date="2022-11" db="UniProtKB">
        <authorList>
            <consortium name="WormBaseParasite"/>
        </authorList>
    </citation>
    <scope>IDENTIFICATION</scope>
</reference>
<evidence type="ECO:0000313" key="1">
    <source>
        <dbReference type="Proteomes" id="UP000887565"/>
    </source>
</evidence>
<sequence length="96" mass="11197">MKIFINFFTVFNFNLSLKEKEFNLSINRMHSRYTTTSLIDDKLTLLNISWQNVDSSVDLKIRKLLSDNFSTSSGSLKFGWAYKILIQGANWPVKKK</sequence>
<proteinExistence type="predicted"/>
<dbReference type="AlphaFoldDB" id="A0A915K301"/>
<evidence type="ECO:0000313" key="2">
    <source>
        <dbReference type="WBParaSite" id="nRc.2.0.1.t32582-RA"/>
    </source>
</evidence>
<dbReference type="WBParaSite" id="nRc.2.0.1.t32582-RA">
    <property type="protein sequence ID" value="nRc.2.0.1.t32582-RA"/>
    <property type="gene ID" value="nRc.2.0.1.g32582"/>
</dbReference>
<name>A0A915K301_ROMCU</name>
<organism evidence="1 2">
    <name type="scientific">Romanomermis culicivorax</name>
    <name type="common">Nematode worm</name>
    <dbReference type="NCBI Taxonomy" id="13658"/>
    <lineage>
        <taxon>Eukaryota</taxon>
        <taxon>Metazoa</taxon>
        <taxon>Ecdysozoa</taxon>
        <taxon>Nematoda</taxon>
        <taxon>Enoplea</taxon>
        <taxon>Dorylaimia</taxon>
        <taxon>Mermithida</taxon>
        <taxon>Mermithoidea</taxon>
        <taxon>Mermithidae</taxon>
        <taxon>Romanomermis</taxon>
    </lineage>
</organism>
<accession>A0A915K301</accession>